<evidence type="ECO:0000256" key="3">
    <source>
        <dbReference type="ARBA" id="ARBA00022741"/>
    </source>
</evidence>
<dbReference type="GO" id="GO:0016887">
    <property type="term" value="F:ATP hydrolysis activity"/>
    <property type="evidence" value="ECO:0007669"/>
    <property type="project" value="InterPro"/>
</dbReference>
<feature type="domain" description="ABC transmembrane type-1" evidence="9">
    <location>
        <begin position="19"/>
        <end position="309"/>
    </location>
</feature>
<dbReference type="PROSITE" id="PS00211">
    <property type="entry name" value="ABC_TRANSPORTER_1"/>
    <property type="match status" value="1"/>
</dbReference>
<dbReference type="GO" id="GO:0005886">
    <property type="term" value="C:plasma membrane"/>
    <property type="evidence" value="ECO:0007669"/>
    <property type="project" value="UniProtKB-SubCell"/>
</dbReference>
<dbReference type="Gene3D" id="1.20.1560.10">
    <property type="entry name" value="ABC transporter type 1, transmembrane domain"/>
    <property type="match status" value="1"/>
</dbReference>
<keyword evidence="2 7" id="KW-0812">Transmembrane</keyword>
<reference evidence="10 11" key="1">
    <citation type="submission" date="2017-01" db="EMBL/GenBank/DDBJ databases">
        <authorList>
            <person name="Varghese N."/>
            <person name="Submissions S."/>
        </authorList>
    </citation>
    <scope>NUCLEOTIDE SEQUENCE [LARGE SCALE GENOMIC DNA]</scope>
    <source>
        <strain evidence="10 11">ATCC 35905</strain>
    </source>
</reference>
<feature type="transmembrane region" description="Helical" evidence="7">
    <location>
        <begin position="283"/>
        <end position="307"/>
    </location>
</feature>
<evidence type="ECO:0000259" key="9">
    <source>
        <dbReference type="PROSITE" id="PS50929"/>
    </source>
</evidence>
<dbReference type="InterPro" id="IPR003439">
    <property type="entry name" value="ABC_transporter-like_ATP-bd"/>
</dbReference>
<dbReference type="InterPro" id="IPR003593">
    <property type="entry name" value="AAA+_ATPase"/>
</dbReference>
<dbReference type="RefSeq" id="WP_029312672.1">
    <property type="nucleotide sequence ID" value="NZ_FTNE01000037.1"/>
</dbReference>
<keyword evidence="6 7" id="KW-0472">Membrane</keyword>
<feature type="transmembrane region" description="Helical" evidence="7">
    <location>
        <begin position="167"/>
        <end position="185"/>
    </location>
</feature>
<dbReference type="GO" id="GO:0034775">
    <property type="term" value="P:glutathione transmembrane transport"/>
    <property type="evidence" value="ECO:0007669"/>
    <property type="project" value="InterPro"/>
</dbReference>
<evidence type="ECO:0000259" key="8">
    <source>
        <dbReference type="PROSITE" id="PS50893"/>
    </source>
</evidence>
<evidence type="ECO:0000313" key="11">
    <source>
        <dbReference type="Proteomes" id="UP000186308"/>
    </source>
</evidence>
<dbReference type="AlphaFoldDB" id="A0A8G2CNQ4"/>
<gene>
    <name evidence="10" type="ORF">SAMN05421828_13716</name>
</gene>
<dbReference type="EMBL" id="FTNE01000037">
    <property type="protein sequence ID" value="SIR47950.1"/>
    <property type="molecule type" value="Genomic_DNA"/>
</dbReference>
<dbReference type="Gene3D" id="3.40.50.300">
    <property type="entry name" value="P-loop containing nucleotide triphosphate hydrolases"/>
    <property type="match status" value="1"/>
</dbReference>
<dbReference type="Pfam" id="PF00005">
    <property type="entry name" value="ABC_tran"/>
    <property type="match status" value="1"/>
</dbReference>
<evidence type="ECO:0000256" key="4">
    <source>
        <dbReference type="ARBA" id="ARBA00022840"/>
    </source>
</evidence>
<dbReference type="InterPro" id="IPR014223">
    <property type="entry name" value="ABC_CydC/D"/>
</dbReference>
<keyword evidence="11" id="KW-1185">Reference proteome</keyword>
<dbReference type="PROSITE" id="PS50893">
    <property type="entry name" value="ABC_TRANSPORTER_2"/>
    <property type="match status" value="1"/>
</dbReference>
<dbReference type="NCBIfam" id="TIGR02868">
    <property type="entry name" value="CydC"/>
    <property type="match status" value="1"/>
</dbReference>
<keyword evidence="5 7" id="KW-1133">Transmembrane helix</keyword>
<feature type="transmembrane region" description="Helical" evidence="7">
    <location>
        <begin position="243"/>
        <end position="268"/>
    </location>
</feature>
<dbReference type="InterPro" id="IPR036640">
    <property type="entry name" value="ABC1_TM_sf"/>
</dbReference>
<feature type="transmembrane region" description="Helical" evidence="7">
    <location>
        <begin position="60"/>
        <end position="79"/>
    </location>
</feature>
<dbReference type="Proteomes" id="UP000186308">
    <property type="component" value="Unassembled WGS sequence"/>
</dbReference>
<dbReference type="InterPro" id="IPR017871">
    <property type="entry name" value="ABC_transporter-like_CS"/>
</dbReference>
<organism evidence="10 11">
    <name type="scientific">Acidiphilium rubrum</name>
    <dbReference type="NCBI Taxonomy" id="526"/>
    <lineage>
        <taxon>Bacteria</taxon>
        <taxon>Pseudomonadati</taxon>
        <taxon>Pseudomonadota</taxon>
        <taxon>Alphaproteobacteria</taxon>
        <taxon>Acetobacterales</taxon>
        <taxon>Acidocellaceae</taxon>
        <taxon>Acidiphilium</taxon>
    </lineage>
</organism>
<dbReference type="PANTHER" id="PTHR43394:SF1">
    <property type="entry name" value="ATP-BINDING CASSETTE SUB-FAMILY B MEMBER 10, MITOCHONDRIAL"/>
    <property type="match status" value="1"/>
</dbReference>
<keyword evidence="3" id="KW-0547">Nucleotide-binding</keyword>
<dbReference type="GO" id="GO:0005524">
    <property type="term" value="F:ATP binding"/>
    <property type="evidence" value="ECO:0007669"/>
    <property type="project" value="UniProtKB-KW"/>
</dbReference>
<comment type="caution">
    <text evidence="10">The sequence shown here is derived from an EMBL/GenBank/DDBJ whole genome shotgun (WGS) entry which is preliminary data.</text>
</comment>
<feature type="domain" description="ABC transporter" evidence="8">
    <location>
        <begin position="342"/>
        <end position="577"/>
    </location>
</feature>
<dbReference type="SMART" id="SM00382">
    <property type="entry name" value="AAA"/>
    <property type="match status" value="1"/>
</dbReference>
<dbReference type="InterPro" id="IPR027417">
    <property type="entry name" value="P-loop_NTPase"/>
</dbReference>
<evidence type="ECO:0000256" key="2">
    <source>
        <dbReference type="ARBA" id="ARBA00022692"/>
    </source>
</evidence>
<feature type="transmembrane region" description="Helical" evidence="7">
    <location>
        <begin position="136"/>
        <end position="161"/>
    </location>
</feature>
<dbReference type="PANTHER" id="PTHR43394">
    <property type="entry name" value="ATP-DEPENDENT PERMEASE MDL1, MITOCHONDRIAL"/>
    <property type="match status" value="1"/>
</dbReference>
<feature type="transmembrane region" description="Helical" evidence="7">
    <location>
        <begin position="21"/>
        <end position="54"/>
    </location>
</feature>
<keyword evidence="4 10" id="KW-0067">ATP-binding</keyword>
<dbReference type="SUPFAM" id="SSF90123">
    <property type="entry name" value="ABC transporter transmembrane region"/>
    <property type="match status" value="1"/>
</dbReference>
<comment type="subcellular location">
    <subcellularLocation>
        <location evidence="1">Cell membrane</location>
        <topology evidence="1">Multi-pass membrane protein</topology>
    </subcellularLocation>
</comment>
<dbReference type="GO" id="GO:0015421">
    <property type="term" value="F:ABC-type oligopeptide transporter activity"/>
    <property type="evidence" value="ECO:0007669"/>
    <property type="project" value="TreeGrafter"/>
</dbReference>
<dbReference type="OrthoDB" id="5288404at2"/>
<dbReference type="CDD" id="cd18585">
    <property type="entry name" value="ABC_6TM_CydC"/>
    <property type="match status" value="1"/>
</dbReference>
<evidence type="ECO:0000256" key="1">
    <source>
        <dbReference type="ARBA" id="ARBA00004651"/>
    </source>
</evidence>
<dbReference type="InterPro" id="IPR039421">
    <property type="entry name" value="Type_1_exporter"/>
</dbReference>
<evidence type="ECO:0000256" key="5">
    <source>
        <dbReference type="ARBA" id="ARBA00022989"/>
    </source>
</evidence>
<dbReference type="InterPro" id="IPR011527">
    <property type="entry name" value="ABC1_TM_dom"/>
</dbReference>
<evidence type="ECO:0000313" key="10">
    <source>
        <dbReference type="EMBL" id="SIR47950.1"/>
    </source>
</evidence>
<name>A0A8G2CNQ4_ACIRU</name>
<evidence type="ECO:0000256" key="6">
    <source>
        <dbReference type="ARBA" id="ARBA00023136"/>
    </source>
</evidence>
<dbReference type="PROSITE" id="PS50929">
    <property type="entry name" value="ABC_TM1F"/>
    <property type="match status" value="1"/>
</dbReference>
<dbReference type="GO" id="GO:0045454">
    <property type="term" value="P:cell redox homeostasis"/>
    <property type="evidence" value="ECO:0007669"/>
    <property type="project" value="InterPro"/>
</dbReference>
<sequence>MRDLIRLLRLYAPYRRWIAGGIALGLVTVLANFGLLALSGWFLASAGVVGLAGIAAQNSFNFFTPAAGVRFFATVRVVARYAGRLVDHEATFRLLAGLRTDLYARLEPLAPLGLAADRGGDLLGRLVADVDRLGDFFLRVVAPFSIAAIGSVLMALVFAAFVPLGGVVLLAGLVAAGVALPVISLRLGRRPSGEAVGLQSAMRADLVDSVQGMAELLTYNAAPAMQARVEGASAALAARQGRLATIAGIGTGGNLLIANVTMAAMLVIGGRLVVAGRLAGPDLALLVLGALAAFEAVAPLAGAFQALGGMRDSARRVFEIMDRPVPVRDPACSPARPATLGLVLAGVRLRYPGQAGWALDGLDLAIAPGERVTVLGRSGAGKTSLVNVLLRFAAYQAGSVTLGGVALRDIRGDDVRSLFTLVSQQTQMFAGSVRDNLLIADPAADDAALWHALEIAQLADFVRAQPDGLETLVGEAGVRISGGEARRLTLARAALRDTPILILDEPTEGLDPLTEAAVRAAIAAIGIGRMVITITHRLAGIAEDDRVVVLAAGRVAEDGRFGALKRAGGAVTRLAALHDRLARL</sequence>
<evidence type="ECO:0000256" key="7">
    <source>
        <dbReference type="SAM" id="Phobius"/>
    </source>
</evidence>
<protein>
    <submittedName>
        <fullName evidence="10">ATP-binding cassette, subfamily C, CydC</fullName>
    </submittedName>
</protein>
<dbReference type="SUPFAM" id="SSF52540">
    <property type="entry name" value="P-loop containing nucleoside triphosphate hydrolases"/>
    <property type="match status" value="1"/>
</dbReference>
<accession>A0A8G2CNQ4</accession>
<proteinExistence type="predicted"/>